<dbReference type="GeneID" id="11107123"/>
<dbReference type="InterPro" id="IPR008416">
    <property type="entry name" value="Baculo_VP1054"/>
</dbReference>
<dbReference type="OrthoDB" id="6189at10239"/>
<protein>
    <submittedName>
        <fullName evidence="1">VP1054</fullName>
    </submittedName>
</protein>
<dbReference type="Pfam" id="PF05789">
    <property type="entry name" value="Baculo_VP1054"/>
    <property type="match status" value="1"/>
</dbReference>
<evidence type="ECO:0000313" key="1">
    <source>
        <dbReference type="EMBL" id="ACZ63602.1"/>
    </source>
</evidence>
<keyword evidence="2" id="KW-1185">Reference proteome</keyword>
<dbReference type="RefSeq" id="YP_003429440.1">
    <property type="nucleotide sequence ID" value="NC_013797.1"/>
</dbReference>
<organism evidence="1 2">
    <name type="scientific">Pieris rapae granulovirus Wuhan</name>
    <dbReference type="NCBI Taxonomy" id="2848030"/>
    <lineage>
        <taxon>Viruses</taxon>
        <taxon>Viruses incertae sedis</taxon>
        <taxon>Naldaviricetes</taxon>
        <taxon>Lefavirales</taxon>
        <taxon>Baculoviridae</taxon>
        <taxon>Betabaculovirus</taxon>
        <taxon>Betabaculovirus arrapae</taxon>
    </lineage>
</organism>
<name>D2J4T3_9BBAC</name>
<proteinExistence type="predicted"/>
<sequence length="330" mass="38816">MNCVEVATARSTAVYQPVRTTKRQCRFHPHRANCNLIQTKGLTKTFYHHYTTIDMRYCSVNGDPYYEWLLSDNKERRAQRFQNAYKSVCGVIVESEQGEIVRNLDEAGEIDTELIRMVMRYVYEYLENDKSGLNGHAKNDTVHDEAKVYVLFNEMYVQCLYSFRQCIVLPQEMYCLYKDGEEPIINEQFFFTTVPEYEDTIASQHIYKGFLVYNTVLTMMLKEKNPFNDNTKVISKVIESVGTCNGGVENEKKTRIKICGLKFGGETPGHLMCPPKEIVKLVYKYAKWRLNPKNYARYYGLLVDDRPKHQEYLREWSIFLNNFKTYFFPS</sequence>
<dbReference type="KEGG" id="vg:11107123"/>
<accession>D2J4T3</accession>
<reference evidence="1 2" key="1">
    <citation type="journal article" date="2011" name="J. Proteome Res.">
        <title>ODV-associated proteins of the Pieris rapae granulovirus.</title>
        <authorList>
            <person name="Wang X.F."/>
            <person name="Zhang B.Q."/>
            <person name="Xu H.J."/>
            <person name="Cui Y.J."/>
            <person name="Xu Y.P."/>
            <person name="Zhang M.J."/>
            <person name="Han Y.S."/>
            <person name="Lee Y.S."/>
            <person name="Bao Y.Y."/>
            <person name="Zhang C.X."/>
        </authorList>
    </citation>
    <scope>NUCLEOTIDE SEQUENCE [LARGE SCALE GENOMIC DNA]</scope>
    <source>
        <strain evidence="1">Wuhan</strain>
    </source>
</reference>
<dbReference type="EMBL" id="GQ884143">
    <property type="protein sequence ID" value="ACZ63602.1"/>
    <property type="molecule type" value="Genomic_DNA"/>
</dbReference>
<dbReference type="Proteomes" id="UP000202544">
    <property type="component" value="Segment"/>
</dbReference>
<reference evidence="1 2" key="2">
    <citation type="journal article" date="2012" name="J. Virol.">
        <title>The Genome of Pieris rapae Granulovirus.</title>
        <authorList>
            <person name="Zhang B.Q."/>
            <person name="Cheng R.L."/>
            <person name="Wang X.F."/>
            <person name="Zhang C.X."/>
        </authorList>
    </citation>
    <scope>NUCLEOTIDE SEQUENCE [LARGE SCALE GENOMIC DNA]</scope>
    <source>
        <strain evidence="1">Wuhan</strain>
    </source>
</reference>
<evidence type="ECO:0000313" key="2">
    <source>
        <dbReference type="Proteomes" id="UP000202544"/>
    </source>
</evidence>